<feature type="transmembrane region" description="Helical" evidence="10">
    <location>
        <begin position="94"/>
        <end position="114"/>
    </location>
</feature>
<dbReference type="PANTHER" id="PTHR21137">
    <property type="entry name" value="ODORANT RECEPTOR"/>
    <property type="match status" value="1"/>
</dbReference>
<dbReference type="GO" id="GO:0004984">
    <property type="term" value="F:olfactory receptor activity"/>
    <property type="evidence" value="ECO:0007669"/>
    <property type="project" value="InterPro"/>
</dbReference>
<dbReference type="PANTHER" id="PTHR21137:SF35">
    <property type="entry name" value="ODORANT RECEPTOR 19A-RELATED"/>
    <property type="match status" value="1"/>
</dbReference>
<evidence type="ECO:0000256" key="7">
    <source>
        <dbReference type="ARBA" id="ARBA00023136"/>
    </source>
</evidence>
<dbReference type="Proteomes" id="UP001432146">
    <property type="component" value="Unassembled WGS sequence"/>
</dbReference>
<proteinExistence type="predicted"/>
<dbReference type="GO" id="GO:0005549">
    <property type="term" value="F:odorant binding"/>
    <property type="evidence" value="ECO:0007669"/>
    <property type="project" value="InterPro"/>
</dbReference>
<keyword evidence="3" id="KW-0716">Sensory transduction</keyword>
<dbReference type="GO" id="GO:0007165">
    <property type="term" value="P:signal transduction"/>
    <property type="evidence" value="ECO:0007669"/>
    <property type="project" value="UniProtKB-KW"/>
</dbReference>
<evidence type="ECO:0000313" key="12">
    <source>
        <dbReference type="Proteomes" id="UP001432146"/>
    </source>
</evidence>
<dbReference type="Pfam" id="PF02949">
    <property type="entry name" value="7tm_6"/>
    <property type="match status" value="1"/>
</dbReference>
<evidence type="ECO:0000256" key="2">
    <source>
        <dbReference type="ARBA" id="ARBA00022475"/>
    </source>
</evidence>
<keyword evidence="5" id="KW-0552">Olfaction</keyword>
<feature type="transmembrane region" description="Helical" evidence="10">
    <location>
        <begin position="52"/>
        <end position="73"/>
    </location>
</feature>
<keyword evidence="4 10" id="KW-0812">Transmembrane</keyword>
<sequence>MYINLFFNEEKVKNVLLFIKNDHEYYMNRPESKILQYYAVQGSKIGFYHVSYIYSTLFAYLLLPTVTLVIVSSNQSEFRNLPVVVDFGVDVQQYYYHLFIPVYISIFVVIHVIASYDNTYMVYVQHTYALFAIVNYKLKTMHILDTNSFIDFKNDRLMEKYNNIKLSSVDKEKIFRKLVLCIKEHQYAIEYANLVESLFSKSILAQLFCNVIVLTLSGFEAVTNLGVNTGNMTKFVALSFSQIIRIFALCFPGQRLLNHCEELHAAVCEIRWYVLPENCHNLYKFVLARSMIMNKITAFNMAVMSMETFQAIIKTTMSYFTVLLSTA</sequence>
<reference evidence="11 12" key="1">
    <citation type="submission" date="2024-05" db="EMBL/GenBank/DDBJ databases">
        <title>The nuclear and mitochondrial genome assemblies of Tetragonisca angustula (Apidae: Meliponini), a tiny yet remarkable pollinator in the Neotropics.</title>
        <authorList>
            <person name="Ferrari R."/>
            <person name="Ricardo P.C."/>
            <person name="Dias F.C."/>
            <person name="Araujo N.S."/>
            <person name="Soares D.O."/>
            <person name="Zhou Q.-S."/>
            <person name="Zhu C.-D."/>
            <person name="Coutinho L."/>
            <person name="Airas M.C."/>
            <person name="Batista T.M."/>
        </authorList>
    </citation>
    <scope>NUCLEOTIDE SEQUENCE [LARGE SCALE GENOMIC DNA]</scope>
    <source>
        <strain evidence="11">ASF017062</strain>
        <tissue evidence="11">Abdomen</tissue>
    </source>
</reference>
<keyword evidence="8" id="KW-0675">Receptor</keyword>
<name>A0AAW0ZSA9_9HYME</name>
<evidence type="ECO:0008006" key="13">
    <source>
        <dbReference type="Google" id="ProtNLM"/>
    </source>
</evidence>
<evidence type="ECO:0000256" key="3">
    <source>
        <dbReference type="ARBA" id="ARBA00022606"/>
    </source>
</evidence>
<protein>
    <recommendedName>
        <fullName evidence="13">Odorant receptor</fullName>
    </recommendedName>
</protein>
<dbReference type="InterPro" id="IPR004117">
    <property type="entry name" value="7tm6_olfct_rcpt"/>
</dbReference>
<evidence type="ECO:0000256" key="4">
    <source>
        <dbReference type="ARBA" id="ARBA00022692"/>
    </source>
</evidence>
<evidence type="ECO:0000256" key="5">
    <source>
        <dbReference type="ARBA" id="ARBA00022725"/>
    </source>
</evidence>
<gene>
    <name evidence="11" type="ORF">QLX08_006768</name>
</gene>
<dbReference type="EMBL" id="JAWNGG020000124">
    <property type="protein sequence ID" value="KAK9300615.1"/>
    <property type="molecule type" value="Genomic_DNA"/>
</dbReference>
<dbReference type="GO" id="GO:0005886">
    <property type="term" value="C:plasma membrane"/>
    <property type="evidence" value="ECO:0007669"/>
    <property type="project" value="UniProtKB-SubCell"/>
</dbReference>
<keyword evidence="6 10" id="KW-1133">Transmembrane helix</keyword>
<keyword evidence="12" id="KW-1185">Reference proteome</keyword>
<comment type="subcellular location">
    <subcellularLocation>
        <location evidence="1">Cell membrane</location>
        <topology evidence="1">Multi-pass membrane protein</topology>
    </subcellularLocation>
</comment>
<accession>A0AAW0ZSA9</accession>
<keyword evidence="2" id="KW-1003">Cell membrane</keyword>
<evidence type="ECO:0000256" key="8">
    <source>
        <dbReference type="ARBA" id="ARBA00023170"/>
    </source>
</evidence>
<keyword evidence="9" id="KW-0807">Transducer</keyword>
<dbReference type="AlphaFoldDB" id="A0AAW0ZSA9"/>
<evidence type="ECO:0000313" key="11">
    <source>
        <dbReference type="EMBL" id="KAK9300615.1"/>
    </source>
</evidence>
<organism evidence="11 12">
    <name type="scientific">Tetragonisca angustula</name>
    <dbReference type="NCBI Taxonomy" id="166442"/>
    <lineage>
        <taxon>Eukaryota</taxon>
        <taxon>Metazoa</taxon>
        <taxon>Ecdysozoa</taxon>
        <taxon>Arthropoda</taxon>
        <taxon>Hexapoda</taxon>
        <taxon>Insecta</taxon>
        <taxon>Pterygota</taxon>
        <taxon>Neoptera</taxon>
        <taxon>Endopterygota</taxon>
        <taxon>Hymenoptera</taxon>
        <taxon>Apocrita</taxon>
        <taxon>Aculeata</taxon>
        <taxon>Apoidea</taxon>
        <taxon>Anthophila</taxon>
        <taxon>Apidae</taxon>
        <taxon>Tetragonisca</taxon>
    </lineage>
</organism>
<keyword evidence="7 10" id="KW-0472">Membrane</keyword>
<evidence type="ECO:0000256" key="9">
    <source>
        <dbReference type="ARBA" id="ARBA00023224"/>
    </source>
</evidence>
<evidence type="ECO:0000256" key="6">
    <source>
        <dbReference type="ARBA" id="ARBA00022989"/>
    </source>
</evidence>
<evidence type="ECO:0000256" key="10">
    <source>
        <dbReference type="SAM" id="Phobius"/>
    </source>
</evidence>
<comment type="caution">
    <text evidence="11">The sequence shown here is derived from an EMBL/GenBank/DDBJ whole genome shotgun (WGS) entry which is preliminary data.</text>
</comment>
<evidence type="ECO:0000256" key="1">
    <source>
        <dbReference type="ARBA" id="ARBA00004651"/>
    </source>
</evidence>